<accession>A0AAF1A220</accession>
<organism evidence="2 3">
    <name type="scientific">Solanum verrucosum</name>
    <dbReference type="NCBI Taxonomy" id="315347"/>
    <lineage>
        <taxon>Eukaryota</taxon>
        <taxon>Viridiplantae</taxon>
        <taxon>Streptophyta</taxon>
        <taxon>Embryophyta</taxon>
        <taxon>Tracheophyta</taxon>
        <taxon>Spermatophyta</taxon>
        <taxon>Magnoliopsida</taxon>
        <taxon>eudicotyledons</taxon>
        <taxon>Gunneridae</taxon>
        <taxon>Pentapetalae</taxon>
        <taxon>asterids</taxon>
        <taxon>lamiids</taxon>
        <taxon>Solanales</taxon>
        <taxon>Solanaceae</taxon>
        <taxon>Solanoideae</taxon>
        <taxon>Solaneae</taxon>
        <taxon>Solanum</taxon>
    </lineage>
</organism>
<sequence>MESLRFNSQRENDKFSHRKKDYIKL</sequence>
<keyword evidence="3" id="KW-1185">Reference proteome</keyword>
<dbReference type="AlphaFoldDB" id="A0AAF1A220"/>
<reference evidence="2" key="1">
    <citation type="submission" date="2023-08" db="EMBL/GenBank/DDBJ databases">
        <title>A de novo genome assembly of Solanum verrucosum Schlechtendal, a Mexican diploid species geographically isolated from the other diploid A-genome species in potato relatives.</title>
        <authorList>
            <person name="Hosaka K."/>
        </authorList>
    </citation>
    <scope>NUCLEOTIDE SEQUENCE</scope>
    <source>
        <tissue evidence="2">Young leaves</tissue>
    </source>
</reference>
<evidence type="ECO:0000313" key="3">
    <source>
        <dbReference type="Proteomes" id="UP001234989"/>
    </source>
</evidence>
<feature type="compositionally biased region" description="Basic residues" evidence="1">
    <location>
        <begin position="16"/>
        <end position="25"/>
    </location>
</feature>
<gene>
    <name evidence="2" type="ORF">MTR67_050629</name>
</gene>
<evidence type="ECO:0000256" key="1">
    <source>
        <dbReference type="SAM" id="MobiDB-lite"/>
    </source>
</evidence>
<dbReference type="EMBL" id="CP133623">
    <property type="protein sequence ID" value="WMV57244.1"/>
    <property type="molecule type" value="Genomic_DNA"/>
</dbReference>
<proteinExistence type="predicted"/>
<feature type="region of interest" description="Disordered" evidence="1">
    <location>
        <begin position="1"/>
        <end position="25"/>
    </location>
</feature>
<dbReference type="Proteomes" id="UP001234989">
    <property type="component" value="Chromosome 12"/>
</dbReference>
<name>A0AAF1A220_SOLVR</name>
<protein>
    <submittedName>
        <fullName evidence="2">Uncharacterized protein</fullName>
    </submittedName>
</protein>
<evidence type="ECO:0000313" key="2">
    <source>
        <dbReference type="EMBL" id="WMV57244.1"/>
    </source>
</evidence>